<gene>
    <name evidence="2" type="ORF">GRI68_09820</name>
</gene>
<dbReference type="Pfam" id="PF13460">
    <property type="entry name" value="NAD_binding_10"/>
    <property type="match status" value="1"/>
</dbReference>
<dbReference type="InterPro" id="IPR016040">
    <property type="entry name" value="NAD(P)-bd_dom"/>
</dbReference>
<dbReference type="SUPFAM" id="SSF51735">
    <property type="entry name" value="NAD(P)-binding Rossmann-fold domains"/>
    <property type="match status" value="1"/>
</dbReference>
<dbReference type="EMBL" id="WTYR01000001">
    <property type="protein sequence ID" value="MXP10474.1"/>
    <property type="molecule type" value="Genomic_DNA"/>
</dbReference>
<protein>
    <submittedName>
        <fullName evidence="2">NAD(P)H-binding protein</fullName>
    </submittedName>
</protein>
<dbReference type="PANTHER" id="PTHR15020:SF50">
    <property type="entry name" value="UPF0659 PROTEIN YMR090W"/>
    <property type="match status" value="1"/>
</dbReference>
<dbReference type="CDD" id="cd05243">
    <property type="entry name" value="SDR_a5"/>
    <property type="match status" value="1"/>
</dbReference>
<dbReference type="InterPro" id="IPR036291">
    <property type="entry name" value="NAD(P)-bd_dom_sf"/>
</dbReference>
<evidence type="ECO:0000259" key="1">
    <source>
        <dbReference type="Pfam" id="PF13460"/>
    </source>
</evidence>
<dbReference type="Gene3D" id="3.40.50.720">
    <property type="entry name" value="NAD(P)-binding Rossmann-like Domain"/>
    <property type="match status" value="1"/>
</dbReference>
<feature type="domain" description="NAD(P)-binding" evidence="1">
    <location>
        <begin position="7"/>
        <end position="186"/>
    </location>
</feature>
<proteinExistence type="predicted"/>
<name>A0A6I4U538_9SPHN</name>
<dbReference type="OrthoDB" id="9787292at2"/>
<dbReference type="RefSeq" id="WP_160617071.1">
    <property type="nucleotide sequence ID" value="NZ_WTYR01000001.1"/>
</dbReference>
<evidence type="ECO:0000313" key="3">
    <source>
        <dbReference type="Proteomes" id="UP000429229"/>
    </source>
</evidence>
<dbReference type="PANTHER" id="PTHR15020">
    <property type="entry name" value="FLAVIN REDUCTASE-RELATED"/>
    <property type="match status" value="1"/>
</dbReference>
<keyword evidence="3" id="KW-1185">Reference proteome</keyword>
<sequence>MNILVAGAAGAVGNKLVQELADKGHTVTGLVHSEDKIAKVDAAGGKAVLADVTDKSTLQDPVSGADAVVFAAGSGGKAVEAVDRDGAINLVDLAKENGVERFVMLSSMAAGEPDKGPDELHDYLIAKGKADDYLKLSGLRHAIVRPGSLTDDGGTGRVQVGNAGDLDSGEIARADVAKTLAACVEQDFGQDVAFDVVSGEQPIGEAIASFPT</sequence>
<reference evidence="2 3" key="1">
    <citation type="submission" date="2019-12" db="EMBL/GenBank/DDBJ databases">
        <title>Genomic-based taxomic classification of the family Erythrobacteraceae.</title>
        <authorList>
            <person name="Xu L."/>
        </authorList>
    </citation>
    <scope>NUCLEOTIDE SEQUENCE [LARGE SCALE GENOMIC DNA]</scope>
    <source>
        <strain evidence="2 3">LMG 29519</strain>
    </source>
</reference>
<organism evidence="2 3">
    <name type="scientific">Alteriqipengyuania halimionae</name>
    <dbReference type="NCBI Taxonomy" id="1926630"/>
    <lineage>
        <taxon>Bacteria</taxon>
        <taxon>Pseudomonadati</taxon>
        <taxon>Pseudomonadota</taxon>
        <taxon>Alphaproteobacteria</taxon>
        <taxon>Sphingomonadales</taxon>
        <taxon>Erythrobacteraceae</taxon>
        <taxon>Alteriqipengyuania</taxon>
    </lineage>
</organism>
<comment type="caution">
    <text evidence="2">The sequence shown here is derived from an EMBL/GenBank/DDBJ whole genome shotgun (WGS) entry which is preliminary data.</text>
</comment>
<evidence type="ECO:0000313" key="2">
    <source>
        <dbReference type="EMBL" id="MXP10474.1"/>
    </source>
</evidence>
<accession>A0A6I4U538</accession>
<dbReference type="AlphaFoldDB" id="A0A6I4U538"/>
<dbReference type="Proteomes" id="UP000429229">
    <property type="component" value="Unassembled WGS sequence"/>
</dbReference>